<gene>
    <name evidence="1" type="ORF">ACFYWW_06875</name>
</gene>
<evidence type="ECO:0000313" key="1">
    <source>
        <dbReference type="EMBL" id="MFF3338446.1"/>
    </source>
</evidence>
<reference evidence="1 2" key="1">
    <citation type="submission" date="2024-10" db="EMBL/GenBank/DDBJ databases">
        <title>The Natural Products Discovery Center: Release of the First 8490 Sequenced Strains for Exploring Actinobacteria Biosynthetic Diversity.</title>
        <authorList>
            <person name="Kalkreuter E."/>
            <person name="Kautsar S.A."/>
            <person name="Yang D."/>
            <person name="Bader C.D."/>
            <person name="Teijaro C.N."/>
            <person name="Fluegel L."/>
            <person name="Davis C.M."/>
            <person name="Simpson J.R."/>
            <person name="Lauterbach L."/>
            <person name="Steele A.D."/>
            <person name="Gui C."/>
            <person name="Meng S."/>
            <person name="Li G."/>
            <person name="Viehrig K."/>
            <person name="Ye F."/>
            <person name="Su P."/>
            <person name="Kiefer A.F."/>
            <person name="Nichols A."/>
            <person name="Cepeda A.J."/>
            <person name="Yan W."/>
            <person name="Fan B."/>
            <person name="Jiang Y."/>
            <person name="Adhikari A."/>
            <person name="Zheng C.-J."/>
            <person name="Schuster L."/>
            <person name="Cowan T.M."/>
            <person name="Smanski M.J."/>
            <person name="Chevrette M.G."/>
            <person name="De Carvalho L.P.S."/>
            <person name="Shen B."/>
        </authorList>
    </citation>
    <scope>NUCLEOTIDE SEQUENCE [LARGE SCALE GENOMIC DNA]</scope>
    <source>
        <strain evidence="1 2">NPDC003029</strain>
    </source>
</reference>
<comment type="caution">
    <text evidence="1">The sequence shown here is derived from an EMBL/GenBank/DDBJ whole genome shotgun (WGS) entry which is preliminary data.</text>
</comment>
<name>A0ABW6RAA6_9ACTN</name>
<protein>
    <submittedName>
        <fullName evidence="1">Uncharacterized protein</fullName>
    </submittedName>
</protein>
<accession>A0ABW6RAA6</accession>
<keyword evidence="2" id="KW-1185">Reference proteome</keyword>
<organism evidence="1 2">
    <name type="scientific">Streptomyces flavidovirens</name>
    <dbReference type="NCBI Taxonomy" id="67298"/>
    <lineage>
        <taxon>Bacteria</taxon>
        <taxon>Bacillati</taxon>
        <taxon>Actinomycetota</taxon>
        <taxon>Actinomycetes</taxon>
        <taxon>Kitasatosporales</taxon>
        <taxon>Streptomycetaceae</taxon>
        <taxon>Streptomyces</taxon>
    </lineage>
</organism>
<evidence type="ECO:0000313" key="2">
    <source>
        <dbReference type="Proteomes" id="UP001601976"/>
    </source>
</evidence>
<sequence length="52" mass="5775">MSDRRFSPSRRHSALRCALRAGWNLAAVRGISAQCRISNKARVSGRDLGYAQ</sequence>
<dbReference type="Proteomes" id="UP001601976">
    <property type="component" value="Unassembled WGS sequence"/>
</dbReference>
<dbReference type="RefSeq" id="WP_355722463.1">
    <property type="nucleotide sequence ID" value="NZ_JBEXNP010000012.1"/>
</dbReference>
<dbReference type="EMBL" id="JBIAPK010000002">
    <property type="protein sequence ID" value="MFF3338446.1"/>
    <property type="molecule type" value="Genomic_DNA"/>
</dbReference>
<proteinExistence type="predicted"/>